<dbReference type="EMBL" id="JABEYB010000006">
    <property type="protein sequence ID" value="NNU76286.1"/>
    <property type="molecule type" value="Genomic_DNA"/>
</dbReference>
<dbReference type="AlphaFoldDB" id="A0A7Y3SVU3"/>
<reference evidence="2 3" key="1">
    <citation type="submission" date="2020-05" db="EMBL/GenBank/DDBJ databases">
        <title>Complete genome of Clostridium estertheticum subspecies estertheticum, isolated from Vacuum packed lamb meat from New Zealand imported to Switzerland.</title>
        <authorList>
            <person name="Wambui J."/>
            <person name="Stevens M.J.A."/>
            <person name="Stephan R."/>
        </authorList>
    </citation>
    <scope>NUCLEOTIDE SEQUENCE [LARGE SCALE GENOMIC DNA]</scope>
    <source>
        <strain evidence="2 3">CEST001</strain>
    </source>
</reference>
<organism evidence="2 3">
    <name type="scientific">Clostridium estertheticum</name>
    <dbReference type="NCBI Taxonomy" id="238834"/>
    <lineage>
        <taxon>Bacteria</taxon>
        <taxon>Bacillati</taxon>
        <taxon>Bacillota</taxon>
        <taxon>Clostridia</taxon>
        <taxon>Eubacteriales</taxon>
        <taxon>Clostridiaceae</taxon>
        <taxon>Clostridium</taxon>
    </lineage>
</organism>
<protein>
    <submittedName>
        <fullName evidence="2">Uncharacterized protein</fullName>
    </submittedName>
</protein>
<comment type="caution">
    <text evidence="2">The sequence shown here is derived from an EMBL/GenBank/DDBJ whole genome shotgun (WGS) entry which is preliminary data.</text>
</comment>
<accession>A0A7Y3SVU3</accession>
<name>A0A7Y3SVU3_9CLOT</name>
<gene>
    <name evidence="2" type="ORF">HLQ16_10115</name>
</gene>
<evidence type="ECO:0000313" key="3">
    <source>
        <dbReference type="Proteomes" id="UP000531659"/>
    </source>
</evidence>
<evidence type="ECO:0000256" key="1">
    <source>
        <dbReference type="SAM" id="Phobius"/>
    </source>
</evidence>
<keyword evidence="1" id="KW-0472">Membrane</keyword>
<dbReference type="Proteomes" id="UP000531659">
    <property type="component" value="Unassembled WGS sequence"/>
</dbReference>
<keyword evidence="1" id="KW-1133">Transmembrane helix</keyword>
<evidence type="ECO:0000313" key="2">
    <source>
        <dbReference type="EMBL" id="NNU76286.1"/>
    </source>
</evidence>
<dbReference type="RefSeq" id="WP_171296971.1">
    <property type="nucleotide sequence ID" value="NZ_CP087098.1"/>
</dbReference>
<keyword evidence="1" id="KW-0812">Transmembrane</keyword>
<feature type="transmembrane region" description="Helical" evidence="1">
    <location>
        <begin position="6"/>
        <end position="23"/>
    </location>
</feature>
<proteinExistence type="predicted"/>
<sequence>MGSDIIVGVIGSALIAMGIMEFIKEMTLLKIEGEGTKIKNEKTNICNWPKILSV</sequence>